<organism evidence="2 3">
    <name type="scientific">Blastococcus carthaginiensis</name>
    <dbReference type="NCBI Taxonomy" id="3050034"/>
    <lineage>
        <taxon>Bacteria</taxon>
        <taxon>Bacillati</taxon>
        <taxon>Actinomycetota</taxon>
        <taxon>Actinomycetes</taxon>
        <taxon>Geodermatophilales</taxon>
        <taxon>Geodermatophilaceae</taxon>
        <taxon>Blastococcus</taxon>
    </lineage>
</organism>
<dbReference type="InterPro" id="IPR011042">
    <property type="entry name" value="6-blade_b-propeller_TolB-like"/>
</dbReference>
<evidence type="ECO:0000313" key="2">
    <source>
        <dbReference type="EMBL" id="MDP5182568.1"/>
    </source>
</evidence>
<gene>
    <name evidence="2" type="ORF">QOZ88_07945</name>
</gene>
<proteinExistence type="predicted"/>
<evidence type="ECO:0000313" key="3">
    <source>
        <dbReference type="Proteomes" id="UP001233673"/>
    </source>
</evidence>
<dbReference type="Proteomes" id="UP001233673">
    <property type="component" value="Unassembled WGS sequence"/>
</dbReference>
<sequence>MRRLACAAATAGLAITTLGISPAVAAPPAGPADASRLAPVPVARNLDNPRQLDLTDDGVLVIAESGTGGRNCAGEGEDAVCVGTTGAVSIVRRPSKAQGVTAERVVTGLLSEAGPSGFGATGNDGASARSLDEIFVAKDVDVPDGISGLPEEQEGKLLRAAAGEPAAVVADVRAFEAANDPDRQGIESNPYAVLDLGDRVLVADAAGNDILAVDERGEISVFAVLPTISGGACDSRQNQGGRFCDPVPTSLTFSRDGDVIVAGLGSLVPGAGRVWELDRRTGAIQQTWTGFTGVTGAAQDQAGNLYVSELFGGADGAGQVVFVPKNGARATLPVPRPAGVVVDQPGNVYVAVNSMSPGTGAPGSDGQVWRLTKRSF</sequence>
<dbReference type="SUPFAM" id="SSF63825">
    <property type="entry name" value="YWTD domain"/>
    <property type="match status" value="1"/>
</dbReference>
<feature type="signal peptide" evidence="1">
    <location>
        <begin position="1"/>
        <end position="25"/>
    </location>
</feature>
<reference evidence="3" key="1">
    <citation type="submission" date="2023-05" db="EMBL/GenBank/DDBJ databases">
        <title>Draft genome of Pseudofrankia sp. BMG5.37.</title>
        <authorList>
            <person name="Gtari M."/>
            <person name="Ghodhbane F."/>
            <person name="Sbissi I."/>
        </authorList>
    </citation>
    <scope>NUCLEOTIDE SEQUENCE [LARGE SCALE GENOMIC DNA]</scope>
    <source>
        <strain evidence="3">BMG 814</strain>
    </source>
</reference>
<keyword evidence="3" id="KW-1185">Reference proteome</keyword>
<comment type="caution">
    <text evidence="2">The sequence shown here is derived from an EMBL/GenBank/DDBJ whole genome shotgun (WGS) entry which is preliminary data.</text>
</comment>
<accession>A0ABT9IAG8</accession>
<keyword evidence="1" id="KW-0732">Signal</keyword>
<name>A0ABT9IAG8_9ACTN</name>
<evidence type="ECO:0000256" key="1">
    <source>
        <dbReference type="SAM" id="SignalP"/>
    </source>
</evidence>
<dbReference type="NCBIfam" id="NF033206">
    <property type="entry name" value="ScyE_fam"/>
    <property type="match status" value="1"/>
</dbReference>
<protein>
    <submittedName>
        <fullName evidence="2">ScyD/ScyE family protein</fullName>
    </submittedName>
</protein>
<dbReference type="RefSeq" id="WP_305999254.1">
    <property type="nucleotide sequence ID" value="NZ_JASNFN010000005.1"/>
</dbReference>
<dbReference type="Gene3D" id="2.120.10.30">
    <property type="entry name" value="TolB, C-terminal domain"/>
    <property type="match status" value="1"/>
</dbReference>
<feature type="chain" id="PRO_5047178422" evidence="1">
    <location>
        <begin position="26"/>
        <end position="376"/>
    </location>
</feature>
<dbReference type="EMBL" id="JASNFN010000005">
    <property type="protein sequence ID" value="MDP5182568.1"/>
    <property type="molecule type" value="Genomic_DNA"/>
</dbReference>
<dbReference type="InterPro" id="IPR048031">
    <property type="entry name" value="ScyD/ScyE-like"/>
</dbReference>